<evidence type="ECO:0000313" key="1">
    <source>
        <dbReference type="EMBL" id="KAI4870503.1"/>
    </source>
</evidence>
<comment type="caution">
    <text evidence="1">The sequence shown here is derived from an EMBL/GenBank/DDBJ whole genome shotgun (WGS) entry which is preliminary data.</text>
</comment>
<organism evidence="1 2">
    <name type="scientific">Hypoxylon rubiginosum</name>
    <dbReference type="NCBI Taxonomy" id="110542"/>
    <lineage>
        <taxon>Eukaryota</taxon>
        <taxon>Fungi</taxon>
        <taxon>Dikarya</taxon>
        <taxon>Ascomycota</taxon>
        <taxon>Pezizomycotina</taxon>
        <taxon>Sordariomycetes</taxon>
        <taxon>Xylariomycetidae</taxon>
        <taxon>Xylariales</taxon>
        <taxon>Hypoxylaceae</taxon>
        <taxon>Hypoxylon</taxon>
    </lineage>
</organism>
<dbReference type="Proteomes" id="UP001497700">
    <property type="component" value="Unassembled WGS sequence"/>
</dbReference>
<keyword evidence="2" id="KW-1185">Reference proteome</keyword>
<gene>
    <name evidence="1" type="ORF">F4820DRAFT_403969</name>
</gene>
<evidence type="ECO:0000313" key="2">
    <source>
        <dbReference type="Proteomes" id="UP001497700"/>
    </source>
</evidence>
<sequence length="682" mass="75773">MRPKKVVAKAAPPPLAGCSIAISGTIPGRTQAAVDKDFIRVLGASLAKSVTASTTHLITNEADYERPSAKVKAAQSHNAAIVSFQWLEDSLSQMKRMAEDDYSFDSSQSQPSQTDNVRKRRAPPKPTDDDNDDDDDDDVIPAPTKRSKPSETKAQEQKGKEAKVADGQIAKTRDVRIPVDTGASSKFPKHEVYIGDDGVIYDASLNQTNAANNNNKFYRIQLLRSLKGEFCTWTRWGRVGEDGQSKVLEGQTLANALFEFNSKFKSKTGLSWSDRTEPPKRGKYAFLERSYEPDSDDDEMKYANDDVADDEPKKEPVSKLSKPVQELMQLIFNQQYFAATMAELNYDADKLPLGKLSKSTITRGYQALKDLSALLDDPSLATSQHGTSFPAARDQLSNLYFTLIPHAFGRNKPPIIQTLTLLKREIELLESLGGMKDASLVMKTEQMEMMNMLDRQFRGLGMEEMTPLSSASKEFMQLQDYLMDTRGSTHTANYQVSQIFRIERQGEKERFNAAHGAPRDRRLLWHGSRCTNFGGILSQGLRIAPPEAPVSGYMFGKGIYLADMSSKSAGYCFPYNSNGHALLLLCEAELGDPIQTLTDSSYNAGETAKAKGMLSTWGQGQTGPTQWKDAGCIHPSLKGVRIPDTEVKPGATGIPGTYLLYNEYICYDISQIRLRYLFRVRM</sequence>
<name>A0ACB9ZFS8_9PEZI</name>
<protein>
    <submittedName>
        <fullName evidence="1">PARP-domain-containing protein</fullName>
    </submittedName>
</protein>
<dbReference type="EMBL" id="MU393424">
    <property type="protein sequence ID" value="KAI4870503.1"/>
    <property type="molecule type" value="Genomic_DNA"/>
</dbReference>
<proteinExistence type="predicted"/>
<reference evidence="1 2" key="1">
    <citation type="journal article" date="2022" name="New Phytol.">
        <title>Ecological generalism drives hyperdiversity of secondary metabolite gene clusters in xylarialean endophytes.</title>
        <authorList>
            <person name="Franco M.E.E."/>
            <person name="Wisecaver J.H."/>
            <person name="Arnold A.E."/>
            <person name="Ju Y.M."/>
            <person name="Slot J.C."/>
            <person name="Ahrendt S."/>
            <person name="Moore L.P."/>
            <person name="Eastman K.E."/>
            <person name="Scott K."/>
            <person name="Konkel Z."/>
            <person name="Mondo S.J."/>
            <person name="Kuo A."/>
            <person name="Hayes R.D."/>
            <person name="Haridas S."/>
            <person name="Andreopoulos B."/>
            <person name="Riley R."/>
            <person name="LaButti K."/>
            <person name="Pangilinan J."/>
            <person name="Lipzen A."/>
            <person name="Amirebrahimi M."/>
            <person name="Yan J."/>
            <person name="Adam C."/>
            <person name="Keymanesh K."/>
            <person name="Ng V."/>
            <person name="Louie K."/>
            <person name="Northen T."/>
            <person name="Drula E."/>
            <person name="Henrissat B."/>
            <person name="Hsieh H.M."/>
            <person name="Youens-Clark K."/>
            <person name="Lutzoni F."/>
            <person name="Miadlikowska J."/>
            <person name="Eastwood D.C."/>
            <person name="Hamelin R.C."/>
            <person name="Grigoriev I.V."/>
            <person name="U'Ren J.M."/>
        </authorList>
    </citation>
    <scope>NUCLEOTIDE SEQUENCE [LARGE SCALE GENOMIC DNA]</scope>
    <source>
        <strain evidence="1 2">CBS 119005</strain>
    </source>
</reference>
<accession>A0ACB9ZFS8</accession>